<dbReference type="PATRIC" id="fig|1427984.3.peg.550"/>
<dbReference type="STRING" id="1427984.X271_00586"/>
<feature type="binding site" evidence="6">
    <location>
        <position position="76"/>
    </location>
    <ligand>
        <name>S-adenosyl-L-methionine</name>
        <dbReference type="ChEBI" id="CHEBI:59789"/>
    </ligand>
</feature>
<evidence type="ECO:0000256" key="4">
    <source>
        <dbReference type="ARBA" id="ARBA00022679"/>
    </source>
</evidence>
<dbReference type="KEGG" id="hcr:X271_00586"/>
<evidence type="ECO:0000256" key="5">
    <source>
        <dbReference type="ARBA" id="ARBA00022691"/>
    </source>
</evidence>
<evidence type="ECO:0000313" key="8">
    <source>
        <dbReference type="EMBL" id="AHK22672.1"/>
    </source>
</evidence>
<dbReference type="SUPFAM" id="SSF53335">
    <property type="entry name" value="S-adenosyl-L-methionine-dependent methyltransferases"/>
    <property type="match status" value="1"/>
</dbReference>
<dbReference type="HAMAP" id="MF_00074">
    <property type="entry name" value="16SrRNA_methyltr_G"/>
    <property type="match status" value="1"/>
</dbReference>
<keyword evidence="2 6" id="KW-0698">rRNA processing</keyword>
<dbReference type="EC" id="2.1.1.-" evidence="6"/>
<dbReference type="eggNOG" id="COG0357">
    <property type="taxonomic scope" value="Bacteria"/>
</dbReference>
<dbReference type="PANTHER" id="PTHR31760">
    <property type="entry name" value="S-ADENOSYL-L-METHIONINE-DEPENDENT METHYLTRANSFERASES SUPERFAMILY PROTEIN"/>
    <property type="match status" value="1"/>
</dbReference>
<feature type="binding site" evidence="6">
    <location>
        <begin position="99"/>
        <end position="101"/>
    </location>
    <ligand>
        <name>S-adenosyl-L-methionine</name>
        <dbReference type="ChEBI" id="CHEBI:59789"/>
    </ligand>
</feature>
<evidence type="ECO:0000256" key="1">
    <source>
        <dbReference type="ARBA" id="ARBA00022490"/>
    </source>
</evidence>
<comment type="function">
    <text evidence="6">Specifically methylates the N7 position of a guanine in 16S rRNA.</text>
</comment>
<feature type="transmembrane region" description="Helical" evidence="7">
    <location>
        <begin position="140"/>
        <end position="159"/>
    </location>
</feature>
<organism evidence="8 9">
    <name type="scientific">Candidatus Hepatoplasma crinochetorum Av</name>
    <dbReference type="NCBI Taxonomy" id="1427984"/>
    <lineage>
        <taxon>Bacteria</taxon>
        <taxon>Bacillati</taxon>
        <taxon>Mycoplasmatota</taxon>
        <taxon>Mollicutes</taxon>
        <taxon>Candidatus Hepatoplasmataceae</taxon>
        <taxon>Candidatus Hepatoplasma</taxon>
    </lineage>
</organism>
<feature type="binding site" evidence="6">
    <location>
        <position position="143"/>
    </location>
    <ligand>
        <name>S-adenosyl-L-methionine</name>
        <dbReference type="ChEBI" id="CHEBI:59789"/>
    </ligand>
</feature>
<keyword evidence="4 6" id="KW-0808">Transferase</keyword>
<keyword evidence="1 6" id="KW-0963">Cytoplasm</keyword>
<dbReference type="HOGENOM" id="CLU_065341_0_1_14"/>
<dbReference type="InterPro" id="IPR029063">
    <property type="entry name" value="SAM-dependent_MTases_sf"/>
</dbReference>
<dbReference type="RefSeq" id="WP_025208959.1">
    <property type="nucleotide sequence ID" value="NZ_CP006932.1"/>
</dbReference>
<reference evidence="8 9" key="1">
    <citation type="journal article" date="2014" name="Genome Biol. Evol.">
        <title>Phylogenomics of "Candidatus Hepatoplasma crinochetorum," a Lineage of Mollicutes Associated with Noninsect Arthropods.</title>
        <authorList>
            <person name="Leclercq S."/>
            <person name="Dittmer J."/>
            <person name="Bouchon D."/>
            <person name="Cordaux R."/>
        </authorList>
    </citation>
    <scope>NUCLEOTIDE SEQUENCE [LARGE SCALE GENOMIC DNA]</scope>
    <source>
        <strain evidence="8 9">Av</strain>
    </source>
</reference>
<evidence type="ECO:0000313" key="9">
    <source>
        <dbReference type="Proteomes" id="UP000019450"/>
    </source>
</evidence>
<dbReference type="GO" id="GO:0070043">
    <property type="term" value="F:rRNA (guanine-N7-)-methyltransferase activity"/>
    <property type="evidence" value="ECO:0007669"/>
    <property type="project" value="UniProtKB-UniRule"/>
</dbReference>
<comment type="subcellular location">
    <subcellularLocation>
        <location evidence="6">Cytoplasm</location>
    </subcellularLocation>
</comment>
<gene>
    <name evidence="6 8" type="primary">rsmG</name>
    <name evidence="8" type="ORF">X271_00586</name>
</gene>
<dbReference type="AlphaFoldDB" id="W8GK97"/>
<protein>
    <recommendedName>
        <fullName evidence="6">Ribosomal RNA small subunit methyltransferase G</fullName>
        <ecNumber evidence="6">2.1.1.-</ecNumber>
    </recommendedName>
    <alternativeName>
        <fullName evidence="6">16S rRNA 7-methylguanosine methyltransferase</fullName>
        <shortName evidence="6">16S rRNA m7G methyltransferase</shortName>
    </alternativeName>
</protein>
<keyword evidence="7" id="KW-0812">Transmembrane</keyword>
<dbReference type="InterPro" id="IPR003682">
    <property type="entry name" value="rRNA_ssu_MeTfrase_G"/>
</dbReference>
<name>W8GK97_9MOLU</name>
<evidence type="ECO:0000256" key="7">
    <source>
        <dbReference type="SAM" id="Phobius"/>
    </source>
</evidence>
<accession>W8GK97</accession>
<comment type="similarity">
    <text evidence="6">Belongs to the methyltransferase superfamily. RNA methyltransferase RsmG family.</text>
</comment>
<dbReference type="EMBL" id="CP006932">
    <property type="protein sequence ID" value="AHK22672.1"/>
    <property type="molecule type" value="Genomic_DNA"/>
</dbReference>
<dbReference type="Proteomes" id="UP000019450">
    <property type="component" value="Chromosome"/>
</dbReference>
<feature type="transmembrane region" description="Helical" evidence="7">
    <location>
        <begin position="71"/>
        <end position="90"/>
    </location>
</feature>
<feature type="binding site" evidence="6">
    <location>
        <position position="81"/>
    </location>
    <ligand>
        <name>S-adenosyl-L-methionine</name>
        <dbReference type="ChEBI" id="CHEBI:59789"/>
    </ligand>
</feature>
<keyword evidence="5 6" id="KW-0949">S-adenosyl-L-methionine</keyword>
<dbReference type="Pfam" id="PF02527">
    <property type="entry name" value="GidB"/>
    <property type="match status" value="1"/>
</dbReference>
<dbReference type="Gene3D" id="3.40.50.150">
    <property type="entry name" value="Vaccinia Virus protein VP39"/>
    <property type="match status" value="1"/>
</dbReference>
<dbReference type="GO" id="GO:0005829">
    <property type="term" value="C:cytosol"/>
    <property type="evidence" value="ECO:0007669"/>
    <property type="project" value="TreeGrafter"/>
</dbReference>
<evidence type="ECO:0000256" key="3">
    <source>
        <dbReference type="ARBA" id="ARBA00022603"/>
    </source>
</evidence>
<keyword evidence="7" id="KW-1133">Transmembrane helix</keyword>
<dbReference type="PANTHER" id="PTHR31760:SF0">
    <property type="entry name" value="S-ADENOSYL-L-METHIONINE-DEPENDENT METHYLTRANSFERASES SUPERFAMILY PROTEIN"/>
    <property type="match status" value="1"/>
</dbReference>
<dbReference type="NCBIfam" id="TIGR00138">
    <property type="entry name" value="rsmG_gidB"/>
    <property type="match status" value="1"/>
</dbReference>
<feature type="binding site" evidence="6">
    <location>
        <begin position="127"/>
        <end position="128"/>
    </location>
    <ligand>
        <name>S-adenosyl-L-methionine</name>
        <dbReference type="ChEBI" id="CHEBI:59789"/>
    </ligand>
</feature>
<keyword evidence="7" id="KW-0472">Membrane</keyword>
<keyword evidence="9" id="KW-1185">Reference proteome</keyword>
<sequence length="232" mass="27589">MNEKKILYDVLSKFNLNEEAVKKIFNFVKEIYIYNQKVNLTGIKDYKQFVDKNIYDSLLIINLKIFEKVKIALDFGTGGGFPGLLLAIIYPNIKFILVDSSHKKTDWLNYISKKLDLKNIEIINERIENLNYLEEKIDLVLARAVAPLILLLEISTFLLKKNKISVFYKGKNYEKELEKIDNLFYQKHGLKLQKIIEDKLLDDSKRYFIIYKRKNLNYQQKMINYQKIKKMI</sequence>
<evidence type="ECO:0000256" key="6">
    <source>
        <dbReference type="HAMAP-Rule" id="MF_00074"/>
    </source>
</evidence>
<dbReference type="OrthoDB" id="9808773at2"/>
<evidence type="ECO:0000256" key="2">
    <source>
        <dbReference type="ARBA" id="ARBA00022552"/>
    </source>
</evidence>
<proteinExistence type="inferred from homology"/>
<keyword evidence="3 6" id="KW-0489">Methyltransferase</keyword>